<gene>
    <name evidence="2" type="ORF">GCM10022247_59260</name>
</gene>
<feature type="signal peptide" evidence="1">
    <location>
        <begin position="1"/>
        <end position="24"/>
    </location>
</feature>
<dbReference type="EMBL" id="BAABAL010000019">
    <property type="protein sequence ID" value="GAA4026572.1"/>
    <property type="molecule type" value="Genomic_DNA"/>
</dbReference>
<name>A0ABP7TI11_9PSEU</name>
<reference evidence="3" key="1">
    <citation type="journal article" date="2019" name="Int. J. Syst. Evol. Microbiol.">
        <title>The Global Catalogue of Microorganisms (GCM) 10K type strain sequencing project: providing services to taxonomists for standard genome sequencing and annotation.</title>
        <authorList>
            <consortium name="The Broad Institute Genomics Platform"/>
            <consortium name="The Broad Institute Genome Sequencing Center for Infectious Disease"/>
            <person name="Wu L."/>
            <person name="Ma J."/>
        </authorList>
    </citation>
    <scope>NUCLEOTIDE SEQUENCE [LARGE SCALE GENOMIC DNA]</scope>
    <source>
        <strain evidence="3">JCM 17342</strain>
    </source>
</reference>
<keyword evidence="3" id="KW-1185">Reference proteome</keyword>
<organism evidence="2 3">
    <name type="scientific">Allokutzneria multivorans</name>
    <dbReference type="NCBI Taxonomy" id="1142134"/>
    <lineage>
        <taxon>Bacteria</taxon>
        <taxon>Bacillati</taxon>
        <taxon>Actinomycetota</taxon>
        <taxon>Actinomycetes</taxon>
        <taxon>Pseudonocardiales</taxon>
        <taxon>Pseudonocardiaceae</taxon>
        <taxon>Allokutzneria</taxon>
    </lineage>
</organism>
<evidence type="ECO:0000313" key="2">
    <source>
        <dbReference type="EMBL" id="GAA4026572.1"/>
    </source>
</evidence>
<protein>
    <submittedName>
        <fullName evidence="2">Uncharacterized protein</fullName>
    </submittedName>
</protein>
<proteinExistence type="predicted"/>
<evidence type="ECO:0000313" key="3">
    <source>
        <dbReference type="Proteomes" id="UP001501747"/>
    </source>
</evidence>
<dbReference type="Proteomes" id="UP001501747">
    <property type="component" value="Unassembled WGS sequence"/>
</dbReference>
<comment type="caution">
    <text evidence="2">The sequence shown here is derived from an EMBL/GenBank/DDBJ whole genome shotgun (WGS) entry which is preliminary data.</text>
</comment>
<dbReference type="RefSeq" id="WP_344881876.1">
    <property type="nucleotide sequence ID" value="NZ_BAABAL010000019.1"/>
</dbReference>
<sequence length="117" mass="12653">MRRNALLAVVVAASVVSAPAVAFASETETSPGISTGAIQDKMVAGLQKAMGLLLNKIHTSMKRGMPLTQDDFNQLMEVRDRLAKKGVAPTRESEEKLAMIRADSAEWVRKLLEKMGA</sequence>
<accession>A0ABP7TI11</accession>
<feature type="chain" id="PRO_5045361948" evidence="1">
    <location>
        <begin position="25"/>
        <end position="117"/>
    </location>
</feature>
<evidence type="ECO:0000256" key="1">
    <source>
        <dbReference type="SAM" id="SignalP"/>
    </source>
</evidence>
<keyword evidence="1" id="KW-0732">Signal</keyword>